<dbReference type="InterPro" id="IPR032675">
    <property type="entry name" value="LRR_dom_sf"/>
</dbReference>
<dbReference type="InterPro" id="IPR003591">
    <property type="entry name" value="Leu-rich_rpt_typical-subtyp"/>
</dbReference>
<dbReference type="Proteomes" id="UP000475265">
    <property type="component" value="Unassembled WGS sequence"/>
</dbReference>
<accession>A0A6L5BR55</accession>
<feature type="domain" description="Dermonecrotic toxin N-terminal" evidence="3">
    <location>
        <begin position="83"/>
        <end position="347"/>
    </location>
</feature>
<evidence type="ECO:0000313" key="5">
    <source>
        <dbReference type="Proteomes" id="UP000475265"/>
    </source>
</evidence>
<dbReference type="InterPro" id="IPR050216">
    <property type="entry name" value="LRR_domain-containing"/>
</dbReference>
<sequence>MDHSNPSPTPAWLNHPDSHFDHLANNLPQWLLKASAKRRIALGKTAPHLPEEFRAASNGQHIVLKRLHAAYWTAQNRVDERLEHLQDARTFGEPLLRSALQQRFGLDLDVNATFLRLYIPDSIPWFPIRSGAARIWTVSLLDAALHNFEVSETSAGAYESDSTFITQPSSSGQFETLNHLRDTLTIAAFAALCRELDIGGNYQAWLEDNLGVSNPMAAAVLRPSILESHKAALRMALELALLHKDTLKDDAYRAMLGMASAVQGMMLNGKTLLCHDLTMMSARLTGIVLFAPDLEQYRGTERVIVYIPDDPQHPIKEYPSSGHFMAELSEKLRSHDYQQFFSRFVDHADRGYFFANLDSRLTQITWHPRASGDPLPSWRESPTKHANLQFSATPIPGDLWQHLYQRKLDKILNDARTLAVSTASADRKARWELWDSFTSIASTLLQVAAFVVLPFVPVLGEMMMAYMVYQLLDEAFESIVEWSQDLTQQALEHTLAFIESIVQLGAFAAGGSIVAGEFRNVMPKECVDFIDRFLPVKSVSGKTRYWNGDFKPYEQNVTLPASSRPDALGLHTHAGKKILQLDSTHYEVTQGSTQGRFHIEHPTRGDAYKPLLQHNHNGAWHTELEQPLKWDGRNLLQRLGHAADSLSEAEREQVLRISGHHENSVRRMHVDHETLPPLLADTLVRFRINKDIQTFIERIGSEDPEIYATADPITQLQLLTENFPWPANKGLRLVDGNGEVLWQYAQVQPRTYDIRASNGDALEATLKCLTEDEIKALFEETFGAPTLAPAIRARNLRTRIAEIAQSQRHSLFDARYRAQAPAVDPLAQRLMDAVPGLPGLLAEELLNSASGIEWQQLEQGTLAPRLKELARWAQQQVRAVRARESLELGARNNPDAERLALHSIPRLPGWSGEVRIEVNRYSFNGETIDSIGRPDAPQRKVLVQLEDGDYQAFDEFGQQLSGAEDFYNSLLRALPDSERKGLNLQTGQGPQLKQVITENALSHAELQDILSQQPLLKPHYDPNVMRLPGGTDGYPRIHPGATSLQEYVQALYPSFNAGEVEIFIRELQRHPSGARVEISRLYNEFERLSQDLRTWLEATPLHHPETGALLSTRQLTTARRNHRLLADELQRCWRRQTALNDGDMDAGNRGYMFRFTRPIMGDLPTFAADFSHIAYLTLEGSETIRGTHAFLRRFTGLRRLEVRNIPLATLPDALPSLSNLNQLILSNCAITLTADAQAVLASLSKMRTLELYKNPLGRVFSVEAMTELDYIDLGDTGISSLPPGLLDLPSLETAIFSENQFTELPAQLFQLPARKTEGFDFSSNPLSVDSRNLVKSYFQKVRENLGVQADQADIERVAALYPFMEREQASDFVQNLPGTLETGRTELTRLETEYTTLCDSLAAWSGNLPALHPASGAPFSPRQLMVEHYARDEFKNTVERAWRRETMQDDFNPGPEPSYELSLSLVISGELPTLSADFSHISHLYLHSYAGQTSISDGFLRCFPKLKGLTIREYRLGNIPQSVFNMGELTALVLSNCRISLTENTVAGLASMERMDFLDLSNNPLMRTPDISQMPDLSTLVLNDTHITELPPGLLKLKSLDTANLSNNAIRELPSDLLELPMETGESINLRGNPFSERSLQLLHAYFKQNSTDFGVEQIIETAEMEVSNSDNSETEQ</sequence>
<dbReference type="SMART" id="SM00369">
    <property type="entry name" value="LRR_TYP"/>
    <property type="match status" value="4"/>
</dbReference>
<dbReference type="RefSeq" id="WP_163912736.1">
    <property type="nucleotide sequence ID" value="NZ_JAAAXX010000002.1"/>
</dbReference>
<dbReference type="Gene3D" id="3.80.10.10">
    <property type="entry name" value="Ribonuclease Inhibitor"/>
    <property type="match status" value="2"/>
</dbReference>
<organism evidence="4 5">
    <name type="scientific">Pseudomonas frederiksbergensis</name>
    <dbReference type="NCBI Taxonomy" id="104087"/>
    <lineage>
        <taxon>Bacteria</taxon>
        <taxon>Pseudomonadati</taxon>
        <taxon>Pseudomonadota</taxon>
        <taxon>Gammaproteobacteria</taxon>
        <taxon>Pseudomonadales</taxon>
        <taxon>Pseudomonadaceae</taxon>
        <taxon>Pseudomonas</taxon>
    </lineage>
</organism>
<evidence type="ECO:0000259" key="3">
    <source>
        <dbReference type="Pfam" id="PF20178"/>
    </source>
</evidence>
<keyword evidence="1" id="KW-0433">Leucine-rich repeat</keyword>
<dbReference type="GO" id="GO:0005737">
    <property type="term" value="C:cytoplasm"/>
    <property type="evidence" value="ECO:0007669"/>
    <property type="project" value="TreeGrafter"/>
</dbReference>
<evidence type="ECO:0000256" key="1">
    <source>
        <dbReference type="ARBA" id="ARBA00022614"/>
    </source>
</evidence>
<protein>
    <recommendedName>
        <fullName evidence="3">Dermonecrotic toxin N-terminal domain-containing protein</fullName>
    </recommendedName>
</protein>
<dbReference type="Pfam" id="PF20178">
    <property type="entry name" value="ToxA_N"/>
    <property type="match status" value="1"/>
</dbReference>
<gene>
    <name evidence="4" type="ORF">FX983_05167</name>
</gene>
<reference evidence="4 5" key="1">
    <citation type="submission" date="2019-12" db="EMBL/GenBank/DDBJ databases">
        <title>Endophytic bacteria associated with Panax ginseng seedlings.</title>
        <authorList>
            <person name="Park J.M."/>
            <person name="Shin R."/>
            <person name="Jo S.H."/>
        </authorList>
    </citation>
    <scope>NUCLEOTIDE SEQUENCE [LARGE SCALE GENOMIC DNA]</scope>
    <source>
        <strain evidence="4 5">PgKB32</strain>
    </source>
</reference>
<comment type="caution">
    <text evidence="4">The sequence shown here is derived from an EMBL/GenBank/DDBJ whole genome shotgun (WGS) entry which is preliminary data.</text>
</comment>
<name>A0A6L5BR55_9PSED</name>
<dbReference type="PANTHER" id="PTHR48051">
    <property type="match status" value="1"/>
</dbReference>
<dbReference type="EMBL" id="JAAAXX010000002">
    <property type="protein sequence ID" value="KAF2390705.1"/>
    <property type="molecule type" value="Genomic_DNA"/>
</dbReference>
<dbReference type="SUPFAM" id="SSF52058">
    <property type="entry name" value="L domain-like"/>
    <property type="match status" value="1"/>
</dbReference>
<evidence type="ECO:0000256" key="2">
    <source>
        <dbReference type="ARBA" id="ARBA00022737"/>
    </source>
</evidence>
<proteinExistence type="predicted"/>
<dbReference type="PANTHER" id="PTHR48051:SF1">
    <property type="entry name" value="RAS SUPPRESSOR PROTEIN 1"/>
    <property type="match status" value="1"/>
</dbReference>
<evidence type="ECO:0000313" key="4">
    <source>
        <dbReference type="EMBL" id="KAF2390705.1"/>
    </source>
</evidence>
<dbReference type="InterPro" id="IPR046673">
    <property type="entry name" value="ToxA_N"/>
</dbReference>
<keyword evidence="2" id="KW-0677">Repeat</keyword>